<organism evidence="1 2">
    <name type="scientific">Leeuwenhoekiella marinoflava</name>
    <dbReference type="NCBI Taxonomy" id="988"/>
    <lineage>
        <taxon>Bacteria</taxon>
        <taxon>Pseudomonadati</taxon>
        <taxon>Bacteroidota</taxon>
        <taxon>Flavobacteriia</taxon>
        <taxon>Flavobacteriales</taxon>
        <taxon>Flavobacteriaceae</taxon>
        <taxon>Leeuwenhoekiella</taxon>
    </lineage>
</organism>
<dbReference type="Proteomes" id="UP000290608">
    <property type="component" value="Unassembled WGS sequence"/>
</dbReference>
<dbReference type="RefSeq" id="WP_073098820.1">
    <property type="nucleotide sequence ID" value="NZ_JBALUR010000006.1"/>
</dbReference>
<dbReference type="EMBL" id="QOVL01000006">
    <property type="protein sequence ID" value="RXG31622.1"/>
    <property type="molecule type" value="Genomic_DNA"/>
</dbReference>
<reference evidence="1 2" key="1">
    <citation type="submission" date="2018-07" db="EMBL/GenBank/DDBJ databases">
        <title>Leeuwenhoekiella genomics.</title>
        <authorList>
            <person name="Tahon G."/>
            <person name="Willems A."/>
        </authorList>
    </citation>
    <scope>NUCLEOTIDE SEQUENCE [LARGE SCALE GENOMIC DNA]</scope>
    <source>
        <strain evidence="1 2">LMG 1345</strain>
    </source>
</reference>
<gene>
    <name evidence="1" type="ORF">DSL99_1440</name>
</gene>
<evidence type="ECO:0000313" key="1">
    <source>
        <dbReference type="EMBL" id="RXG31622.1"/>
    </source>
</evidence>
<evidence type="ECO:0000313" key="2">
    <source>
        <dbReference type="Proteomes" id="UP000290608"/>
    </source>
</evidence>
<dbReference type="AlphaFoldDB" id="A0A4Q0PNE5"/>
<accession>A0A4Q0PNE5</accession>
<sequence>MHIEGQNITANLFQLINQNCTDKSAKARIIQKAILKKFFKASEVIITERENTFHITMKPVLSSAPETEVTLEIPQKHIASLLQDCIKNDPKGRANSSQK</sequence>
<proteinExistence type="predicted"/>
<protein>
    <submittedName>
        <fullName evidence="1">Uncharacterized protein</fullName>
    </submittedName>
</protein>
<comment type="caution">
    <text evidence="1">The sequence shown here is derived from an EMBL/GenBank/DDBJ whole genome shotgun (WGS) entry which is preliminary data.</text>
</comment>
<name>A0A4Q0PNE5_9FLAO</name>